<evidence type="ECO:0000313" key="1">
    <source>
        <dbReference type="EMBL" id="KKL87452.1"/>
    </source>
</evidence>
<proteinExistence type="predicted"/>
<comment type="caution">
    <text evidence="1">The sequence shown here is derived from an EMBL/GenBank/DDBJ whole genome shotgun (WGS) entry which is preliminary data.</text>
</comment>
<name>A0A0F9IJM8_9ZZZZ</name>
<gene>
    <name evidence="1" type="ORF">LCGC14_1934590</name>
</gene>
<reference evidence="1" key="1">
    <citation type="journal article" date="2015" name="Nature">
        <title>Complex archaea that bridge the gap between prokaryotes and eukaryotes.</title>
        <authorList>
            <person name="Spang A."/>
            <person name="Saw J.H."/>
            <person name="Jorgensen S.L."/>
            <person name="Zaremba-Niedzwiedzka K."/>
            <person name="Martijn J."/>
            <person name="Lind A.E."/>
            <person name="van Eijk R."/>
            <person name="Schleper C."/>
            <person name="Guy L."/>
            <person name="Ettema T.J."/>
        </authorList>
    </citation>
    <scope>NUCLEOTIDE SEQUENCE</scope>
</reference>
<protein>
    <submittedName>
        <fullName evidence="1">Uncharacterized protein</fullName>
    </submittedName>
</protein>
<dbReference type="EMBL" id="LAZR01020833">
    <property type="protein sequence ID" value="KKL87452.1"/>
    <property type="molecule type" value="Genomic_DNA"/>
</dbReference>
<sequence length="156" mass="16724">MADFVFNIAKGHVSEYAARILGNDPATSKFTAVLLNNSVADATAEDYDNLSLVLGDAGTTESIVTNYARKDLDETGGPDVIRTVDDTNNRIDIDTVDITWTALGNGVNELLSDLIFCYNPTGGADTTLVPLTQHDFVIQTDGSDVTAQVTNFFRAS</sequence>
<organism evidence="1">
    <name type="scientific">marine sediment metagenome</name>
    <dbReference type="NCBI Taxonomy" id="412755"/>
    <lineage>
        <taxon>unclassified sequences</taxon>
        <taxon>metagenomes</taxon>
        <taxon>ecological metagenomes</taxon>
    </lineage>
</organism>
<accession>A0A0F9IJM8</accession>
<dbReference type="AlphaFoldDB" id="A0A0F9IJM8"/>